<proteinExistence type="predicted"/>
<protein>
    <recommendedName>
        <fullName evidence="2">Reverse transcriptase domain-containing protein</fullName>
    </recommendedName>
</protein>
<dbReference type="PANTHER" id="PTHR46890:SF48">
    <property type="entry name" value="RNA-DIRECTED DNA POLYMERASE"/>
    <property type="match status" value="1"/>
</dbReference>
<dbReference type="InterPro" id="IPR000477">
    <property type="entry name" value="RT_dom"/>
</dbReference>
<dbReference type="AlphaFoldDB" id="A0AAD9XA16"/>
<dbReference type="EMBL" id="JANJYI010000003">
    <property type="protein sequence ID" value="KAK2655223.1"/>
    <property type="molecule type" value="Genomic_DNA"/>
</dbReference>
<evidence type="ECO:0000256" key="1">
    <source>
        <dbReference type="SAM" id="MobiDB-lite"/>
    </source>
</evidence>
<reference evidence="3" key="1">
    <citation type="journal article" date="2023" name="Plant J.">
        <title>Genome sequences and population genomics provide insights into the demographic history, inbreeding, and mutation load of two 'living fossil' tree species of Dipteronia.</title>
        <authorList>
            <person name="Feng Y."/>
            <person name="Comes H.P."/>
            <person name="Chen J."/>
            <person name="Zhu S."/>
            <person name="Lu R."/>
            <person name="Zhang X."/>
            <person name="Li P."/>
            <person name="Qiu J."/>
            <person name="Olsen K.M."/>
            <person name="Qiu Y."/>
        </authorList>
    </citation>
    <scope>NUCLEOTIDE SEQUENCE</scope>
    <source>
        <strain evidence="3">KIB01</strain>
    </source>
</reference>
<dbReference type="Pfam" id="PF00078">
    <property type="entry name" value="RVT_1"/>
    <property type="match status" value="1"/>
</dbReference>
<feature type="region of interest" description="Disordered" evidence="1">
    <location>
        <begin position="57"/>
        <end position="91"/>
    </location>
</feature>
<evidence type="ECO:0000313" key="3">
    <source>
        <dbReference type="EMBL" id="KAK2655223.1"/>
    </source>
</evidence>
<evidence type="ECO:0000259" key="2">
    <source>
        <dbReference type="Pfam" id="PF00078"/>
    </source>
</evidence>
<feature type="domain" description="Reverse transcriptase" evidence="2">
    <location>
        <begin position="381"/>
        <end position="533"/>
    </location>
</feature>
<dbReference type="Proteomes" id="UP001280121">
    <property type="component" value="Unassembled WGS sequence"/>
</dbReference>
<sequence>MGEFLGQLIGDLVEIDVGVTEECFGKFMHLKECRIRKENARRGDMDFEFGTWRRASGLSGQNKHSGKYRSNPLMGYGSRNKEDDSDREKQKGINVLHHRSSHDWMDRIDGTDKGMLVVGGICGLDCRIGDMQILWKSNNGEDVYEKRSLKESLSAIMVSSSGDEFHKHEKMLEADIMLTSGIGLHVDGLVEGSNITDKTVNVGFDVEEEIEDFYKDHMSIILDIVEDLDRKGVHRARFHYECCWADKERCLELVEKTWKCANGHNKMVSMVSRLQSYAKQLQRWNQVNRLELKKNIVLNMRELSPLSENDDVVNWGQYRMVEMSLEMSPLKAPGSDGFLMDFYPKFWSVVSDDVMNLCLECINEGRSVGMTNHYLPFLIPKVKKVVRMTELRPISLCKVIYNCISKALANCLWLLLNSVISETQNAFIPGRCITDSVMVGFDSMHALRGKVNTKDKGIMSLKLDMSKAYDRVEWSFLELMMKWMGFSECWISIIMGCVSSFRYSFILNGSIRGDIKPFKGLRQSDPLSPYLFKSNLFCGQVLSIKHLLISNVGDFFNILILWLREFSSLVIIPILPCLMLGYLESWCLVDRQKSESSLHALWQCSSLRYVRSVSCLGHFGKALDCVSFFNFVMSCWDRDKANVVMGGDVRKCSVHSRWEPPHDRFFKINMDVALSESDKVFDL</sequence>
<organism evidence="3 4">
    <name type="scientific">Dipteronia dyeriana</name>
    <dbReference type="NCBI Taxonomy" id="168575"/>
    <lineage>
        <taxon>Eukaryota</taxon>
        <taxon>Viridiplantae</taxon>
        <taxon>Streptophyta</taxon>
        <taxon>Embryophyta</taxon>
        <taxon>Tracheophyta</taxon>
        <taxon>Spermatophyta</taxon>
        <taxon>Magnoliopsida</taxon>
        <taxon>eudicotyledons</taxon>
        <taxon>Gunneridae</taxon>
        <taxon>Pentapetalae</taxon>
        <taxon>rosids</taxon>
        <taxon>malvids</taxon>
        <taxon>Sapindales</taxon>
        <taxon>Sapindaceae</taxon>
        <taxon>Hippocastanoideae</taxon>
        <taxon>Acereae</taxon>
        <taxon>Dipteronia</taxon>
    </lineage>
</organism>
<dbReference type="InterPro" id="IPR052343">
    <property type="entry name" value="Retrotransposon-Effector_Assoc"/>
</dbReference>
<feature type="compositionally biased region" description="Basic and acidic residues" evidence="1">
    <location>
        <begin position="79"/>
        <end position="91"/>
    </location>
</feature>
<accession>A0AAD9XA16</accession>
<gene>
    <name evidence="3" type="ORF">Ddye_008275</name>
</gene>
<keyword evidence="4" id="KW-1185">Reference proteome</keyword>
<evidence type="ECO:0000313" key="4">
    <source>
        <dbReference type="Proteomes" id="UP001280121"/>
    </source>
</evidence>
<comment type="caution">
    <text evidence="3">The sequence shown here is derived from an EMBL/GenBank/DDBJ whole genome shotgun (WGS) entry which is preliminary data.</text>
</comment>
<name>A0AAD9XA16_9ROSI</name>
<dbReference type="PANTHER" id="PTHR46890">
    <property type="entry name" value="NON-LTR RETROLELEMENT REVERSE TRANSCRIPTASE-LIKE PROTEIN-RELATED"/>
    <property type="match status" value="1"/>
</dbReference>